<dbReference type="EMBL" id="VORY01000001">
    <property type="protein sequence ID" value="TXD95480.1"/>
    <property type="molecule type" value="Genomic_DNA"/>
</dbReference>
<name>A0A5C6ZZJ5_9FLAO</name>
<dbReference type="Pfam" id="PF26395">
    <property type="entry name" value="E2-CBASS"/>
    <property type="match status" value="1"/>
</dbReference>
<accession>A0A5C6ZZJ5</accession>
<protein>
    <recommendedName>
        <fullName evidence="1">Type II CBASS E2 protein domain-containing protein</fullName>
    </recommendedName>
</protein>
<dbReference type="RefSeq" id="WP_146928097.1">
    <property type="nucleotide sequence ID" value="NZ_CBCSHZ010000002.1"/>
</dbReference>
<keyword evidence="3" id="KW-1185">Reference proteome</keyword>
<proteinExistence type="predicted"/>
<evidence type="ECO:0000313" key="2">
    <source>
        <dbReference type="EMBL" id="TXD95480.1"/>
    </source>
</evidence>
<evidence type="ECO:0000313" key="3">
    <source>
        <dbReference type="Proteomes" id="UP000321367"/>
    </source>
</evidence>
<comment type="caution">
    <text evidence="2">The sequence shown here is derived from an EMBL/GenBank/DDBJ whole genome shotgun (WGS) entry which is preliminary data.</text>
</comment>
<feature type="domain" description="Type II CBASS E2 protein" evidence="1">
    <location>
        <begin position="2"/>
        <end position="111"/>
    </location>
</feature>
<reference evidence="2 3" key="1">
    <citation type="submission" date="2019-08" db="EMBL/GenBank/DDBJ databases">
        <title>Genome sequence of Gillisia hiemivivida IC154 (type strain).</title>
        <authorList>
            <person name="Bowman J.P."/>
        </authorList>
    </citation>
    <scope>NUCLEOTIDE SEQUENCE [LARGE SCALE GENOMIC DNA]</scope>
    <source>
        <strain evidence="2 3">IC154</strain>
    </source>
</reference>
<sequence length="123" mass="14794">MTCSIDKNGLYCKGNYKPTRYSKPYSFSITYSGKNSPDIHVIEPHIEFHDDIHMYPKGESLCLYHPETDNLYWDSKKHNIYNTIIPWTLEWFVYYELYLITGRWEHPFKPHKQVKDNNQKTIS</sequence>
<dbReference type="InterPro" id="IPR058588">
    <property type="entry name" value="E2-CBASS"/>
</dbReference>
<evidence type="ECO:0000259" key="1">
    <source>
        <dbReference type="Pfam" id="PF26395"/>
    </source>
</evidence>
<organism evidence="2 3">
    <name type="scientific">Gillisia hiemivivida</name>
    <dbReference type="NCBI Taxonomy" id="291190"/>
    <lineage>
        <taxon>Bacteria</taxon>
        <taxon>Pseudomonadati</taxon>
        <taxon>Bacteroidota</taxon>
        <taxon>Flavobacteriia</taxon>
        <taxon>Flavobacteriales</taxon>
        <taxon>Flavobacteriaceae</taxon>
        <taxon>Gillisia</taxon>
    </lineage>
</organism>
<gene>
    <name evidence="2" type="ORF">ES724_00145</name>
</gene>
<dbReference type="AlphaFoldDB" id="A0A5C6ZZJ5"/>
<dbReference type="OrthoDB" id="4736406at2"/>
<dbReference type="Proteomes" id="UP000321367">
    <property type="component" value="Unassembled WGS sequence"/>
</dbReference>